<dbReference type="AlphaFoldDB" id="A0A9P7Z6B1"/>
<feature type="transmembrane region" description="Helical" evidence="1">
    <location>
        <begin position="109"/>
        <end position="132"/>
    </location>
</feature>
<name>A0A9P7Z6B1_9HELO</name>
<proteinExistence type="predicted"/>
<protein>
    <submittedName>
        <fullName evidence="2">Uncharacterized protein</fullName>
    </submittedName>
</protein>
<organism evidence="2 3">
    <name type="scientific">Calycina marina</name>
    <dbReference type="NCBI Taxonomy" id="1763456"/>
    <lineage>
        <taxon>Eukaryota</taxon>
        <taxon>Fungi</taxon>
        <taxon>Dikarya</taxon>
        <taxon>Ascomycota</taxon>
        <taxon>Pezizomycotina</taxon>
        <taxon>Leotiomycetes</taxon>
        <taxon>Helotiales</taxon>
        <taxon>Pezizellaceae</taxon>
        <taxon>Calycina</taxon>
    </lineage>
</organism>
<evidence type="ECO:0000313" key="3">
    <source>
        <dbReference type="Proteomes" id="UP000887226"/>
    </source>
</evidence>
<keyword evidence="1" id="KW-1133">Transmembrane helix</keyword>
<keyword evidence="1" id="KW-0812">Transmembrane</keyword>
<reference evidence="2" key="1">
    <citation type="journal article" date="2021" name="IMA Fungus">
        <title>Genomic characterization of three marine fungi, including Emericellopsis atlantica sp. nov. with signatures of a generalist lifestyle and marine biomass degradation.</title>
        <authorList>
            <person name="Hagestad O.C."/>
            <person name="Hou L."/>
            <person name="Andersen J.H."/>
            <person name="Hansen E.H."/>
            <person name="Altermark B."/>
            <person name="Li C."/>
            <person name="Kuhnert E."/>
            <person name="Cox R.J."/>
            <person name="Crous P.W."/>
            <person name="Spatafora J.W."/>
            <person name="Lail K."/>
            <person name="Amirebrahimi M."/>
            <person name="Lipzen A."/>
            <person name="Pangilinan J."/>
            <person name="Andreopoulos W."/>
            <person name="Hayes R.D."/>
            <person name="Ng V."/>
            <person name="Grigoriev I.V."/>
            <person name="Jackson S.A."/>
            <person name="Sutton T.D.S."/>
            <person name="Dobson A.D.W."/>
            <person name="Rama T."/>
        </authorList>
    </citation>
    <scope>NUCLEOTIDE SEQUENCE</scope>
    <source>
        <strain evidence="2">TRa3180A</strain>
    </source>
</reference>
<keyword evidence="3" id="KW-1185">Reference proteome</keyword>
<comment type="caution">
    <text evidence="2">The sequence shown here is derived from an EMBL/GenBank/DDBJ whole genome shotgun (WGS) entry which is preliminary data.</text>
</comment>
<gene>
    <name evidence="2" type="ORF">BJ878DRAFT_497141</name>
</gene>
<dbReference type="EMBL" id="MU253805">
    <property type="protein sequence ID" value="KAG9246409.1"/>
    <property type="molecule type" value="Genomic_DNA"/>
</dbReference>
<evidence type="ECO:0000313" key="2">
    <source>
        <dbReference type="EMBL" id="KAG9246409.1"/>
    </source>
</evidence>
<evidence type="ECO:0000256" key="1">
    <source>
        <dbReference type="SAM" id="Phobius"/>
    </source>
</evidence>
<dbReference type="Proteomes" id="UP000887226">
    <property type="component" value="Unassembled WGS sequence"/>
</dbReference>
<sequence length="201" mass="22110">MWPASSLSKSEGYECAEELKVVSAVIRVSWSAGRRTMCDGCCMRPLPPCAVLLPHMEAEDNLLTSTPSETATSRRIRQPVKQRTASKSELYVVESFPTGPTKRISCREVLAKVQTAIALAIIFSSLCIIIAIHARNDPNFARSGFFENQEGNPPTTAMDLGVSQLISPHVVHVVGFFQNRIWQLKYDGSVACAVFGLPRLE</sequence>
<keyword evidence="1" id="KW-0472">Membrane</keyword>
<accession>A0A9P7Z6B1</accession>